<comment type="similarity">
    <text evidence="2">Belongs to the NAD(P)-dependent epimerase/dehydratase family. Dihydroflavonol-4-reductase subfamily.</text>
</comment>
<keyword evidence="1" id="KW-0560">Oxidoreductase</keyword>
<gene>
    <name evidence="5" type="ORF">Clacol_008802</name>
</gene>
<evidence type="ECO:0000313" key="6">
    <source>
        <dbReference type="Proteomes" id="UP001050691"/>
    </source>
</evidence>
<organism evidence="5 6">
    <name type="scientific">Clathrus columnatus</name>
    <dbReference type="NCBI Taxonomy" id="1419009"/>
    <lineage>
        <taxon>Eukaryota</taxon>
        <taxon>Fungi</taxon>
        <taxon>Dikarya</taxon>
        <taxon>Basidiomycota</taxon>
        <taxon>Agaricomycotina</taxon>
        <taxon>Agaricomycetes</taxon>
        <taxon>Phallomycetidae</taxon>
        <taxon>Phallales</taxon>
        <taxon>Clathraceae</taxon>
        <taxon>Clathrus</taxon>
    </lineage>
</organism>
<dbReference type="InterPro" id="IPR001509">
    <property type="entry name" value="Epimerase_deHydtase"/>
</dbReference>
<dbReference type="Gene3D" id="3.40.50.720">
    <property type="entry name" value="NAD(P)-binding Rossmann-like Domain"/>
    <property type="match status" value="2"/>
</dbReference>
<dbReference type="GO" id="GO:0016616">
    <property type="term" value="F:oxidoreductase activity, acting on the CH-OH group of donors, NAD or NADP as acceptor"/>
    <property type="evidence" value="ECO:0007669"/>
    <property type="project" value="TreeGrafter"/>
</dbReference>
<evidence type="ECO:0000259" key="4">
    <source>
        <dbReference type="Pfam" id="PF05368"/>
    </source>
</evidence>
<proteinExistence type="inferred from homology"/>
<comment type="caution">
    <text evidence="5">The sequence shown here is derived from an EMBL/GenBank/DDBJ whole genome shotgun (WGS) entry which is preliminary data.</text>
</comment>
<dbReference type="PANTHER" id="PTHR10366:SF564">
    <property type="entry name" value="STEROL-4-ALPHA-CARBOXYLATE 3-DEHYDROGENASE, DECARBOXYLATING"/>
    <property type="match status" value="1"/>
</dbReference>
<protein>
    <recommendedName>
        <fullName evidence="7">NAD-dependent epimerase/dehydratase domain-containing protein</fullName>
    </recommendedName>
</protein>
<accession>A0AAV5AIQ9</accession>
<name>A0AAV5AIQ9_9AGAM</name>
<feature type="domain" description="NmrA-like" evidence="4">
    <location>
        <begin position="3"/>
        <end position="59"/>
    </location>
</feature>
<evidence type="ECO:0000259" key="3">
    <source>
        <dbReference type="Pfam" id="PF01370"/>
    </source>
</evidence>
<dbReference type="InterPro" id="IPR036291">
    <property type="entry name" value="NAD(P)-bd_dom_sf"/>
</dbReference>
<evidence type="ECO:0008006" key="7">
    <source>
        <dbReference type="Google" id="ProtNLM"/>
    </source>
</evidence>
<dbReference type="Pfam" id="PF01370">
    <property type="entry name" value="Epimerase"/>
    <property type="match status" value="1"/>
</dbReference>
<evidence type="ECO:0000256" key="1">
    <source>
        <dbReference type="ARBA" id="ARBA00023002"/>
    </source>
</evidence>
<evidence type="ECO:0000256" key="2">
    <source>
        <dbReference type="ARBA" id="ARBA00023445"/>
    </source>
</evidence>
<dbReference type="InterPro" id="IPR050425">
    <property type="entry name" value="NAD(P)_dehydrat-like"/>
</dbReference>
<keyword evidence="6" id="KW-1185">Reference proteome</keyword>
<dbReference type="PANTHER" id="PTHR10366">
    <property type="entry name" value="NAD DEPENDENT EPIMERASE/DEHYDRATASE"/>
    <property type="match status" value="1"/>
</dbReference>
<dbReference type="Pfam" id="PF05368">
    <property type="entry name" value="NmrA"/>
    <property type="match status" value="1"/>
</dbReference>
<sequence length="360" mass="40653">MVNETIVITGTTGFLGSHVVEHFLNAGYHVKALCRISKADELSKRSDDPKFSVKVIESLAEDDFTSILQGWGTVPEAFRTESKKYINEFLPPKNSKPLTPQSSQPKENLFNWLYTMSRDLLYSLYFRRSMSTKKLGLSPDSHKADLHNDTGRIEVDKINISNPEEPPKDMDPFAVYAASKLLAEEAVWSFADAYSDVDMITILPAYFYGPFSKFHIIREPTTLSTNYLLYSLFSRPRAVYPPELIPDHVVDVRDVAKCCVLAMSTPKPESPTIPHRRILLCSGAFSWRDVATEIAQSHPGIKDRVVVDQEADSAKRPAARVDVSMAHQVLGWNEFTHWKVFVKDAVASLLETEKQWNPEA</sequence>
<dbReference type="Proteomes" id="UP001050691">
    <property type="component" value="Unassembled WGS sequence"/>
</dbReference>
<dbReference type="SUPFAM" id="SSF51735">
    <property type="entry name" value="NAD(P)-binding Rossmann-fold domains"/>
    <property type="match status" value="2"/>
</dbReference>
<feature type="domain" description="NAD-dependent epimerase/dehydratase" evidence="3">
    <location>
        <begin position="169"/>
        <end position="267"/>
    </location>
</feature>
<reference evidence="5" key="1">
    <citation type="submission" date="2021-10" db="EMBL/GenBank/DDBJ databases">
        <title>De novo Genome Assembly of Clathrus columnatus (Basidiomycota, Fungi) Using Illumina and Nanopore Sequence Data.</title>
        <authorList>
            <person name="Ogiso-Tanaka E."/>
            <person name="Itagaki H."/>
            <person name="Hosoya T."/>
            <person name="Hosaka K."/>
        </authorList>
    </citation>
    <scope>NUCLEOTIDE SEQUENCE</scope>
    <source>
        <strain evidence="5">MO-923</strain>
    </source>
</reference>
<evidence type="ECO:0000313" key="5">
    <source>
        <dbReference type="EMBL" id="GJJ14537.1"/>
    </source>
</evidence>
<dbReference type="InterPro" id="IPR008030">
    <property type="entry name" value="NmrA-like"/>
</dbReference>
<dbReference type="EMBL" id="BPWL01000010">
    <property type="protein sequence ID" value="GJJ14537.1"/>
    <property type="molecule type" value="Genomic_DNA"/>
</dbReference>
<dbReference type="AlphaFoldDB" id="A0AAV5AIQ9"/>